<sequence>MECFCAPDAPHWVMQPTICTLTEKTVATAQAHDPSLNTGSPTLVSVLKGGLPFTCVLVRCRKTKGIDDDVSVEWISRRPFPPKEGDNGPLVLLNTVIATGDIGDKIYGAMI</sequence>
<comment type="caution">
    <text evidence="1">The sequence shown here is derived from an EMBL/GenBank/DDBJ whole genome shotgun (WGS) entry which is preliminary data.</text>
</comment>
<gene>
    <name evidence="1" type="ORF">PG999_013873</name>
</gene>
<keyword evidence="2" id="KW-1185">Reference proteome</keyword>
<name>A0AAW0Q5E2_9PEZI</name>
<accession>A0AAW0Q5E2</accession>
<evidence type="ECO:0000313" key="1">
    <source>
        <dbReference type="EMBL" id="KAK8095851.1"/>
    </source>
</evidence>
<evidence type="ECO:0000313" key="2">
    <source>
        <dbReference type="Proteomes" id="UP001392437"/>
    </source>
</evidence>
<proteinExistence type="predicted"/>
<protein>
    <recommendedName>
        <fullName evidence="3">Ig-like domain-containing protein</fullName>
    </recommendedName>
</protein>
<organism evidence="1 2">
    <name type="scientific">Apiospora kogelbergensis</name>
    <dbReference type="NCBI Taxonomy" id="1337665"/>
    <lineage>
        <taxon>Eukaryota</taxon>
        <taxon>Fungi</taxon>
        <taxon>Dikarya</taxon>
        <taxon>Ascomycota</taxon>
        <taxon>Pezizomycotina</taxon>
        <taxon>Sordariomycetes</taxon>
        <taxon>Xylariomycetidae</taxon>
        <taxon>Amphisphaeriales</taxon>
        <taxon>Apiosporaceae</taxon>
        <taxon>Apiospora</taxon>
    </lineage>
</organism>
<reference evidence="1 2" key="1">
    <citation type="submission" date="2023-01" db="EMBL/GenBank/DDBJ databases">
        <title>Analysis of 21 Apiospora genomes using comparative genomics revels a genus with tremendous synthesis potential of carbohydrate active enzymes and secondary metabolites.</title>
        <authorList>
            <person name="Sorensen T."/>
        </authorList>
    </citation>
    <scope>NUCLEOTIDE SEQUENCE [LARGE SCALE GENOMIC DNA]</scope>
    <source>
        <strain evidence="1 2">CBS 117206</strain>
    </source>
</reference>
<dbReference type="Proteomes" id="UP001392437">
    <property type="component" value="Unassembled WGS sequence"/>
</dbReference>
<dbReference type="AlphaFoldDB" id="A0AAW0Q5E2"/>
<evidence type="ECO:0008006" key="3">
    <source>
        <dbReference type="Google" id="ProtNLM"/>
    </source>
</evidence>
<dbReference type="EMBL" id="JAQQWP010000011">
    <property type="protein sequence ID" value="KAK8095851.1"/>
    <property type="molecule type" value="Genomic_DNA"/>
</dbReference>